<dbReference type="PANTHER" id="PTHR34294">
    <property type="entry name" value="TRANSCRIPTIONAL REGULATOR-RELATED"/>
    <property type="match status" value="1"/>
</dbReference>
<dbReference type="Gene3D" id="1.10.10.10">
    <property type="entry name" value="Winged helix-like DNA-binding domain superfamily/Winged helix DNA-binding domain"/>
    <property type="match status" value="1"/>
</dbReference>
<dbReference type="Pfam" id="PF04198">
    <property type="entry name" value="Sugar-bind"/>
    <property type="match status" value="1"/>
</dbReference>
<evidence type="ECO:0000256" key="3">
    <source>
        <dbReference type="ARBA" id="ARBA00023125"/>
    </source>
</evidence>
<dbReference type="InterPro" id="IPR007324">
    <property type="entry name" value="Sugar-bd_dom_put"/>
</dbReference>
<name>K2P1M5_9HYPH</name>
<evidence type="ECO:0000313" key="6">
    <source>
        <dbReference type="EMBL" id="EKF41271.1"/>
    </source>
</evidence>
<evidence type="ECO:0000313" key="7">
    <source>
        <dbReference type="Proteomes" id="UP000007374"/>
    </source>
</evidence>
<dbReference type="GO" id="GO:0030246">
    <property type="term" value="F:carbohydrate binding"/>
    <property type="evidence" value="ECO:0007669"/>
    <property type="project" value="InterPro"/>
</dbReference>
<evidence type="ECO:0000256" key="4">
    <source>
        <dbReference type="ARBA" id="ARBA00023163"/>
    </source>
</evidence>
<dbReference type="Proteomes" id="UP000007374">
    <property type="component" value="Unassembled WGS sequence"/>
</dbReference>
<evidence type="ECO:0000256" key="1">
    <source>
        <dbReference type="ARBA" id="ARBA00010466"/>
    </source>
</evidence>
<keyword evidence="3" id="KW-0238">DNA-binding</keyword>
<dbReference type="eggNOG" id="COG2390">
    <property type="taxonomic scope" value="Bacteria"/>
</dbReference>
<accession>K2P1M5</accession>
<sequence>MARAATRNKKTKFQSDQEELKLRAAWHYFVEGLTQEQVAQHLGISRIKTYRLLAATREDGTVQITINSQAEPLLKLQRSLEKHLGLFECVVVPASEQTEASVSSVIGHATGRYLSERLEEGLSIGIGWGATLQACMNSLTWREIDNMTVVSLLGGLTHAAAHNPSAVAWRLAEFYKTELYQITAPIFLPSEKLASELWKLDDLKDLYERARNVDLALISVSDISKHASIFRRNLLTAEDAQSLREAGAVGDVLAHFVDNDGNVIKHPINRRAMSIDPTDIRKVPKVIISSGGVRKASAIRAGILATNAKVLITDEATAQELLRLPPVQ</sequence>
<dbReference type="PANTHER" id="PTHR34294:SF1">
    <property type="entry name" value="TRANSCRIPTIONAL REGULATOR LSRR"/>
    <property type="match status" value="1"/>
</dbReference>
<comment type="similarity">
    <text evidence="1">Belongs to the SorC transcriptional regulatory family.</text>
</comment>
<comment type="caution">
    <text evidence="6">The sequence shown here is derived from an EMBL/GenBank/DDBJ whole genome shotgun (WGS) entry which is preliminary data.</text>
</comment>
<dbReference type="InterPro" id="IPR037171">
    <property type="entry name" value="NagB/RpiA_transferase-like"/>
</dbReference>
<dbReference type="GO" id="GO:0003677">
    <property type="term" value="F:DNA binding"/>
    <property type="evidence" value="ECO:0007669"/>
    <property type="project" value="UniProtKB-KW"/>
</dbReference>
<keyword evidence="2" id="KW-0805">Transcription regulation</keyword>
<feature type="domain" description="Sugar-binding" evidence="5">
    <location>
        <begin position="71"/>
        <end position="323"/>
    </location>
</feature>
<keyword evidence="4" id="KW-0804">Transcription</keyword>
<dbReference type="Gene3D" id="3.40.50.1360">
    <property type="match status" value="1"/>
</dbReference>
<dbReference type="SUPFAM" id="SSF100950">
    <property type="entry name" value="NagB/RpiA/CoA transferase-like"/>
    <property type="match status" value="1"/>
</dbReference>
<dbReference type="PATRIC" id="fig|1231190.3.peg.3576"/>
<keyword evidence="7" id="KW-1185">Reference proteome</keyword>
<reference evidence="6 7" key="1">
    <citation type="journal article" date="2012" name="J. Bacteriol.">
        <title>Genome Sequence of Nitratireductor indicus Type Strain C115.</title>
        <authorList>
            <person name="Lai Q."/>
            <person name="Li G."/>
            <person name="Yu Z."/>
            <person name="Shao Z."/>
        </authorList>
    </citation>
    <scope>NUCLEOTIDE SEQUENCE [LARGE SCALE GENOMIC DNA]</scope>
    <source>
        <strain evidence="6 7">C115</strain>
    </source>
</reference>
<dbReference type="OrthoDB" id="9808171at2"/>
<gene>
    <name evidence="6" type="ORF">NA8A_17298</name>
</gene>
<evidence type="ECO:0000256" key="2">
    <source>
        <dbReference type="ARBA" id="ARBA00023015"/>
    </source>
</evidence>
<dbReference type="RefSeq" id="WP_009451661.1">
    <property type="nucleotide sequence ID" value="NZ_AMSI01000012.1"/>
</dbReference>
<proteinExistence type="inferred from homology"/>
<protein>
    <submittedName>
        <fullName evidence="6">Transcriptional regulator LsrR</fullName>
    </submittedName>
</protein>
<dbReference type="AlphaFoldDB" id="K2P1M5"/>
<dbReference type="InterPro" id="IPR051054">
    <property type="entry name" value="SorC_transcr_regulators"/>
</dbReference>
<dbReference type="EMBL" id="AMSI01000012">
    <property type="protein sequence ID" value="EKF41271.1"/>
    <property type="molecule type" value="Genomic_DNA"/>
</dbReference>
<dbReference type="InterPro" id="IPR036388">
    <property type="entry name" value="WH-like_DNA-bd_sf"/>
</dbReference>
<evidence type="ECO:0000259" key="5">
    <source>
        <dbReference type="Pfam" id="PF04198"/>
    </source>
</evidence>
<organism evidence="6 7">
    <name type="scientific">Nitratireductor indicus C115</name>
    <dbReference type="NCBI Taxonomy" id="1231190"/>
    <lineage>
        <taxon>Bacteria</taxon>
        <taxon>Pseudomonadati</taxon>
        <taxon>Pseudomonadota</taxon>
        <taxon>Alphaproteobacteria</taxon>
        <taxon>Hyphomicrobiales</taxon>
        <taxon>Phyllobacteriaceae</taxon>
        <taxon>Nitratireductor</taxon>
    </lineage>
</organism>
<dbReference type="STRING" id="721133.SAMN05216176_108235"/>